<dbReference type="EMBL" id="RJVP01000003">
    <property type="protein sequence ID" value="ROH86242.1"/>
    <property type="molecule type" value="Genomic_DNA"/>
</dbReference>
<dbReference type="AlphaFoldDB" id="A0A3N0V0W1"/>
<protein>
    <submittedName>
        <fullName evidence="1">DUF3293 domain-containing protein</fullName>
    </submittedName>
</protein>
<keyword evidence="2" id="KW-1185">Reference proteome</keyword>
<reference evidence="1 2" key="1">
    <citation type="submission" date="2018-10" db="EMBL/GenBank/DDBJ databases">
        <authorList>
            <person name="Chen W.-M."/>
        </authorList>
    </citation>
    <scope>NUCLEOTIDE SEQUENCE [LARGE SCALE GENOMIC DNA]</scope>
    <source>
        <strain evidence="1 2">H-5</strain>
    </source>
</reference>
<comment type="caution">
    <text evidence="1">The sequence shown here is derived from an EMBL/GenBank/DDBJ whole genome shotgun (WGS) entry which is preliminary data.</text>
</comment>
<sequence>MEDAVNHSVLHDAYMSTDYVVMSEPAFTLKVGIESSALSQLHKSYGVDSSVFITAWNPGSVPRSKIENEKRQVELMEILRFRSLDYFHAEGIHPSGQWPAEPSVLVLGLSLEAGKKLGRQFSQNAILWAGPDAKPTLVMINAL</sequence>
<accession>A0A3N0V0W1</accession>
<organism evidence="1 2">
    <name type="scientific">Pseudomethylobacillus aquaticus</name>
    <dbReference type="NCBI Taxonomy" id="2676064"/>
    <lineage>
        <taxon>Bacteria</taxon>
        <taxon>Pseudomonadati</taxon>
        <taxon>Pseudomonadota</taxon>
        <taxon>Betaproteobacteria</taxon>
        <taxon>Nitrosomonadales</taxon>
        <taxon>Methylophilaceae</taxon>
        <taxon>Pseudomethylobacillus</taxon>
    </lineage>
</organism>
<evidence type="ECO:0000313" key="2">
    <source>
        <dbReference type="Proteomes" id="UP000275137"/>
    </source>
</evidence>
<dbReference type="InterPro" id="IPR021710">
    <property type="entry name" value="DUF3293"/>
</dbReference>
<dbReference type="Pfam" id="PF11697">
    <property type="entry name" value="DUF3293"/>
    <property type="match status" value="1"/>
</dbReference>
<name>A0A3N0V0W1_9PROT</name>
<dbReference type="Proteomes" id="UP000275137">
    <property type="component" value="Unassembled WGS sequence"/>
</dbReference>
<gene>
    <name evidence="1" type="ORF">ED236_07315</name>
</gene>
<evidence type="ECO:0000313" key="1">
    <source>
        <dbReference type="EMBL" id="ROH86242.1"/>
    </source>
</evidence>
<proteinExistence type="predicted"/>